<dbReference type="GO" id="GO:0000156">
    <property type="term" value="F:phosphorelay response regulator activity"/>
    <property type="evidence" value="ECO:0007669"/>
    <property type="project" value="TreeGrafter"/>
</dbReference>
<dbReference type="GO" id="GO:0006355">
    <property type="term" value="P:regulation of DNA-templated transcription"/>
    <property type="evidence" value="ECO:0007669"/>
    <property type="project" value="TreeGrafter"/>
</dbReference>
<evidence type="ECO:0000256" key="1">
    <source>
        <dbReference type="ARBA" id="ARBA00022553"/>
    </source>
</evidence>
<feature type="modified residue" description="4-aspartylphosphate" evidence="6">
    <location>
        <position position="53"/>
    </location>
</feature>
<dbReference type="InterPro" id="IPR039420">
    <property type="entry name" value="WalR-like"/>
</dbReference>
<keyword evidence="2" id="KW-0902">Two-component regulatory system</keyword>
<dbReference type="Proteomes" id="UP000323653">
    <property type="component" value="Chromosome"/>
</dbReference>
<dbReference type="Gene3D" id="3.40.50.2300">
    <property type="match status" value="1"/>
</dbReference>
<dbReference type="InterPro" id="IPR011006">
    <property type="entry name" value="CheY-like_superfamily"/>
</dbReference>
<dbReference type="AlphaFoldDB" id="A0A5C0VNS1"/>
<keyword evidence="9" id="KW-1185">Reference proteome</keyword>
<keyword evidence="3" id="KW-0805">Transcription regulation</keyword>
<evidence type="ECO:0000313" key="9">
    <source>
        <dbReference type="Proteomes" id="UP000323653"/>
    </source>
</evidence>
<name>A0A5C0VNS1_9SPHI</name>
<dbReference type="SUPFAM" id="SSF52172">
    <property type="entry name" value="CheY-like"/>
    <property type="match status" value="1"/>
</dbReference>
<dbReference type="GO" id="GO:0005829">
    <property type="term" value="C:cytosol"/>
    <property type="evidence" value="ECO:0007669"/>
    <property type="project" value="TreeGrafter"/>
</dbReference>
<organism evidence="8 9">
    <name type="scientific">Pedobacter aquae</name>
    <dbReference type="NCBI Taxonomy" id="2605747"/>
    <lineage>
        <taxon>Bacteria</taxon>
        <taxon>Pseudomonadati</taxon>
        <taxon>Bacteroidota</taxon>
        <taxon>Sphingobacteriia</taxon>
        <taxon>Sphingobacteriales</taxon>
        <taxon>Sphingobacteriaceae</taxon>
        <taxon>Pedobacter</taxon>
    </lineage>
</organism>
<dbReference type="PANTHER" id="PTHR48111">
    <property type="entry name" value="REGULATOR OF RPOS"/>
    <property type="match status" value="1"/>
</dbReference>
<evidence type="ECO:0000259" key="7">
    <source>
        <dbReference type="PROSITE" id="PS50110"/>
    </source>
</evidence>
<evidence type="ECO:0000313" key="8">
    <source>
        <dbReference type="EMBL" id="QEK52654.1"/>
    </source>
</evidence>
<dbReference type="PANTHER" id="PTHR48111:SF4">
    <property type="entry name" value="DNA-BINDING DUAL TRANSCRIPTIONAL REGULATOR OMPR"/>
    <property type="match status" value="1"/>
</dbReference>
<keyword evidence="4" id="KW-0238">DNA-binding</keyword>
<evidence type="ECO:0000256" key="2">
    <source>
        <dbReference type="ARBA" id="ARBA00023012"/>
    </source>
</evidence>
<reference evidence="8 9" key="1">
    <citation type="submission" date="2019-08" db="EMBL/GenBank/DDBJ databases">
        <title>Pedobacter sp. nov., isolated from Han river, South Korea.</title>
        <authorList>
            <person name="Lee D.-H."/>
            <person name="Kim Y.-S."/>
            <person name="Hwang E.-M."/>
            <person name="Le Tran T.C."/>
            <person name="Cha C.-J."/>
        </authorList>
    </citation>
    <scope>NUCLEOTIDE SEQUENCE [LARGE SCALE GENOMIC DNA]</scope>
    <source>
        <strain evidence="8 9">CJ43</strain>
    </source>
</reference>
<evidence type="ECO:0000256" key="6">
    <source>
        <dbReference type="PROSITE-ProRule" id="PRU00169"/>
    </source>
</evidence>
<protein>
    <submittedName>
        <fullName evidence="8">Response regulator</fullName>
    </submittedName>
</protein>
<evidence type="ECO:0000256" key="5">
    <source>
        <dbReference type="ARBA" id="ARBA00023163"/>
    </source>
</evidence>
<dbReference type="RefSeq" id="WP_149075393.1">
    <property type="nucleotide sequence ID" value="NZ_CP043329.1"/>
</dbReference>
<evidence type="ECO:0000256" key="3">
    <source>
        <dbReference type="ARBA" id="ARBA00023015"/>
    </source>
</evidence>
<evidence type="ECO:0000256" key="4">
    <source>
        <dbReference type="ARBA" id="ARBA00023125"/>
    </source>
</evidence>
<sequence>MLKKIVVIEDDELIRENIVDFLSLNSFNVEGFSEGMLALEAINREIPDLILCDISLPGLSGHDIIGKLKENDTTAEIPFVFLSAHAEKSDVRNSMDLGPMTTLLNHLP</sequence>
<accession>A0A5C0VNS1</accession>
<dbReference type="Pfam" id="PF00072">
    <property type="entry name" value="Response_reg"/>
    <property type="match status" value="1"/>
</dbReference>
<dbReference type="PROSITE" id="PS50110">
    <property type="entry name" value="RESPONSE_REGULATORY"/>
    <property type="match status" value="1"/>
</dbReference>
<proteinExistence type="predicted"/>
<dbReference type="EMBL" id="CP043329">
    <property type="protein sequence ID" value="QEK52654.1"/>
    <property type="molecule type" value="Genomic_DNA"/>
</dbReference>
<dbReference type="KEGG" id="pej:FYC62_14050"/>
<keyword evidence="1 6" id="KW-0597">Phosphoprotein</keyword>
<dbReference type="InterPro" id="IPR001789">
    <property type="entry name" value="Sig_transdc_resp-reg_receiver"/>
</dbReference>
<feature type="domain" description="Response regulatory" evidence="7">
    <location>
        <begin position="4"/>
        <end position="108"/>
    </location>
</feature>
<dbReference type="SMART" id="SM00448">
    <property type="entry name" value="REC"/>
    <property type="match status" value="1"/>
</dbReference>
<keyword evidence="5" id="KW-0804">Transcription</keyword>
<gene>
    <name evidence="8" type="ORF">FYC62_14050</name>
</gene>
<dbReference type="GO" id="GO:0000976">
    <property type="term" value="F:transcription cis-regulatory region binding"/>
    <property type="evidence" value="ECO:0007669"/>
    <property type="project" value="TreeGrafter"/>
</dbReference>
<dbReference type="GO" id="GO:0032993">
    <property type="term" value="C:protein-DNA complex"/>
    <property type="evidence" value="ECO:0007669"/>
    <property type="project" value="TreeGrafter"/>
</dbReference>